<sequence>MMWKEGTFALFVLAALCVLVAFGYMIYKAVKLGKKERKKKIKQSKQEVIKFLDLLPPPGQTAPLDSEILQQMLDQSS</sequence>
<dbReference type="AlphaFoldDB" id="A0A0V0T7R2"/>
<name>A0A0V0T7R2_9BILA</name>
<evidence type="ECO:0000256" key="1">
    <source>
        <dbReference type="SAM" id="Phobius"/>
    </source>
</evidence>
<protein>
    <submittedName>
        <fullName evidence="2">Uncharacterized protein</fullName>
    </submittedName>
</protein>
<evidence type="ECO:0000313" key="4">
    <source>
        <dbReference type="Proteomes" id="UP000055048"/>
    </source>
</evidence>
<keyword evidence="1" id="KW-1133">Transmembrane helix</keyword>
<dbReference type="EMBL" id="JYDJ01000053">
    <property type="protein sequence ID" value="KRX46715.1"/>
    <property type="molecule type" value="Genomic_DNA"/>
</dbReference>
<accession>A0A0V0T7R2</accession>
<reference evidence="2 4" key="1">
    <citation type="submission" date="2015-01" db="EMBL/GenBank/DDBJ databases">
        <title>Evolution of Trichinella species and genotypes.</title>
        <authorList>
            <person name="Korhonen P.K."/>
            <person name="Edoardo P."/>
            <person name="Giuseppe L.R."/>
            <person name="Gasser R.B."/>
        </authorList>
    </citation>
    <scope>NUCLEOTIDE SEQUENCE [LARGE SCALE GENOMIC DNA]</scope>
    <source>
        <strain evidence="2">ISS417</strain>
    </source>
</reference>
<dbReference type="Proteomes" id="UP000055048">
    <property type="component" value="Unassembled WGS sequence"/>
</dbReference>
<keyword evidence="1" id="KW-0812">Transmembrane</keyword>
<keyword evidence="1" id="KW-0472">Membrane</keyword>
<proteinExistence type="predicted"/>
<gene>
    <name evidence="3" type="ORF">T05_15566</name>
    <name evidence="2" type="ORF">T05_296</name>
</gene>
<keyword evidence="4" id="KW-1185">Reference proteome</keyword>
<evidence type="ECO:0000313" key="3">
    <source>
        <dbReference type="EMBL" id="KRX46715.1"/>
    </source>
</evidence>
<feature type="transmembrane region" description="Helical" evidence="1">
    <location>
        <begin position="6"/>
        <end position="30"/>
    </location>
</feature>
<evidence type="ECO:0000313" key="2">
    <source>
        <dbReference type="EMBL" id="KRX35057.1"/>
    </source>
</evidence>
<dbReference type="EMBL" id="JYDJ01000480">
    <property type="protein sequence ID" value="KRX35057.1"/>
    <property type="molecule type" value="Genomic_DNA"/>
</dbReference>
<organism evidence="2 4">
    <name type="scientific">Trichinella murrelli</name>
    <dbReference type="NCBI Taxonomy" id="144512"/>
    <lineage>
        <taxon>Eukaryota</taxon>
        <taxon>Metazoa</taxon>
        <taxon>Ecdysozoa</taxon>
        <taxon>Nematoda</taxon>
        <taxon>Enoplea</taxon>
        <taxon>Dorylaimia</taxon>
        <taxon>Trichinellida</taxon>
        <taxon>Trichinellidae</taxon>
        <taxon>Trichinella</taxon>
    </lineage>
</organism>
<comment type="caution">
    <text evidence="2">The sequence shown here is derived from an EMBL/GenBank/DDBJ whole genome shotgun (WGS) entry which is preliminary data.</text>
</comment>